<protein>
    <submittedName>
        <fullName evidence="1">Uncharacterized protein</fullName>
    </submittedName>
</protein>
<evidence type="ECO:0000313" key="2">
    <source>
        <dbReference type="Proteomes" id="UP000199702"/>
    </source>
</evidence>
<evidence type="ECO:0000313" key="1">
    <source>
        <dbReference type="EMBL" id="SEI42691.1"/>
    </source>
</evidence>
<keyword evidence="2" id="KW-1185">Reference proteome</keyword>
<dbReference type="AlphaFoldDB" id="A0A1H6QG33"/>
<dbReference type="EMBL" id="FNYA01000001">
    <property type="protein sequence ID" value="SEI42691.1"/>
    <property type="molecule type" value="Genomic_DNA"/>
</dbReference>
<reference evidence="2" key="1">
    <citation type="submission" date="2016-10" db="EMBL/GenBank/DDBJ databases">
        <authorList>
            <person name="Varghese N."/>
            <person name="Submissions S."/>
        </authorList>
    </citation>
    <scope>NUCLEOTIDE SEQUENCE [LARGE SCALE GENOMIC DNA]</scope>
    <source>
        <strain evidence="2">DSM 17934</strain>
    </source>
</reference>
<dbReference type="OrthoDB" id="1325700at2"/>
<organism evidence="1 2">
    <name type="scientific">Flavobacterium terrigena</name>
    <dbReference type="NCBI Taxonomy" id="402734"/>
    <lineage>
        <taxon>Bacteria</taxon>
        <taxon>Pseudomonadati</taxon>
        <taxon>Bacteroidota</taxon>
        <taxon>Flavobacteriia</taxon>
        <taxon>Flavobacteriales</taxon>
        <taxon>Flavobacteriaceae</taxon>
        <taxon>Flavobacterium</taxon>
    </lineage>
</organism>
<sequence>MSNKKTSHTDNELITIFQQDNINEKYFPKFLAYYKKCFDDLYDDHKDFNDDDFDEDDSVQASALWCTNRYIKPYLEHIARGHSEEWAHSIADSAEDGERIVYFVYSDLMRINPELAKKELLIHTKSLGNDEHFERQYLYLFEVMDEPNGRIQTALNYSKIYKEQIEKGKTAVYSHQFADLMSDGHYNEIYCEEYAFAYDEAVNKNKSEEYISVYSDKYASVLVDIKRRHGISDDEEMIDFAIEKVKAYMNAWEYGKENKLKDFKRFAEIYEHTHLNTYFADAGWPEESREKMDSMILEKTLEKFNKN</sequence>
<proteinExistence type="predicted"/>
<dbReference type="STRING" id="402734.SAMN05660918_0503"/>
<accession>A0A1H6QG33</accession>
<gene>
    <name evidence="1" type="ORF">SAMN05660918_0503</name>
</gene>
<dbReference type="Proteomes" id="UP000199702">
    <property type="component" value="Unassembled WGS sequence"/>
</dbReference>
<name>A0A1H6QG33_9FLAO</name>
<dbReference type="RefSeq" id="WP_143055583.1">
    <property type="nucleotide sequence ID" value="NZ_CBCSJU010000001.1"/>
</dbReference>